<feature type="binding site" evidence="7">
    <location>
        <begin position="228"/>
        <end position="229"/>
    </location>
    <ligand>
        <name>substrate</name>
    </ligand>
</feature>
<dbReference type="SUPFAM" id="SSF53681">
    <property type="entry name" value="Aspartate/glutamate racemase"/>
    <property type="match status" value="2"/>
</dbReference>
<dbReference type="NCBIfam" id="TIGR00067">
    <property type="entry name" value="glut_race"/>
    <property type="match status" value="1"/>
</dbReference>
<accession>A0A941I1S2</accession>
<protein>
    <recommendedName>
        <fullName evidence="2 7">Glutamate racemase</fullName>
        <ecNumber evidence="2 7">5.1.1.3</ecNumber>
    </recommendedName>
</protein>
<dbReference type="EMBL" id="JAGSPM010000001">
    <property type="protein sequence ID" value="MBR7745537.1"/>
    <property type="molecule type" value="Genomic_DNA"/>
</dbReference>
<dbReference type="GO" id="GO:0008881">
    <property type="term" value="F:glutamate racemase activity"/>
    <property type="evidence" value="ECO:0007669"/>
    <property type="project" value="UniProtKB-UniRule"/>
</dbReference>
<organism evidence="8 9">
    <name type="scientific">Undibacterium baiyunense</name>
    <dbReference type="NCBI Taxonomy" id="2828731"/>
    <lineage>
        <taxon>Bacteria</taxon>
        <taxon>Pseudomonadati</taxon>
        <taxon>Pseudomonadota</taxon>
        <taxon>Betaproteobacteria</taxon>
        <taxon>Burkholderiales</taxon>
        <taxon>Oxalobacteraceae</taxon>
        <taxon>Undibacterium</taxon>
    </lineage>
</organism>
<comment type="catalytic activity">
    <reaction evidence="1 7">
        <text>L-glutamate = D-glutamate</text>
        <dbReference type="Rhea" id="RHEA:12813"/>
        <dbReference type="ChEBI" id="CHEBI:29985"/>
        <dbReference type="ChEBI" id="CHEBI:29986"/>
        <dbReference type="EC" id="5.1.1.3"/>
    </reaction>
</comment>
<dbReference type="InterPro" id="IPR001920">
    <property type="entry name" value="Asp/Glu_race"/>
</dbReference>
<evidence type="ECO:0000256" key="5">
    <source>
        <dbReference type="ARBA" id="ARBA00023235"/>
    </source>
</evidence>
<feature type="binding site" evidence="7">
    <location>
        <begin position="83"/>
        <end position="84"/>
    </location>
    <ligand>
        <name>substrate</name>
    </ligand>
</feature>
<sequence length="317" mass="34938">MVPPFTIPVRKNGKQKLELFPLPNTQNKLSTSSLKAEHKHADSNAPVGVFDSGIGGLSVLKHLREHLPHEDFLYVADTAFAPYGERSNEELIERSMKITEFFLQHKIKALVIACNTATAAAVAVLRTRYPNLIIIGMEPGIKPAAARSASKIVGVLATRSTLQSEKFHRLSQQLSQETQTQFIPQACVGLVNQIERGDLQAPAIFDLLRQYVPPLLDQGVDTLVLGCTHYPFVEQQIREVIREHQANQTKPIHIIDTGAAVARRLADLLEKQGLLNTDAQSSKVFQAWTTGDSPTLQMAIGFISSAQEQISAQTLHL</sequence>
<keyword evidence="9" id="KW-1185">Reference proteome</keyword>
<comment type="similarity">
    <text evidence="7">Belongs to the aspartate/glutamate racemases family.</text>
</comment>
<feature type="binding site" evidence="7">
    <location>
        <begin position="115"/>
        <end position="116"/>
    </location>
    <ligand>
        <name>substrate</name>
    </ligand>
</feature>
<dbReference type="InterPro" id="IPR018187">
    <property type="entry name" value="Asp/Glu_racemase_AS_1"/>
</dbReference>
<dbReference type="AlphaFoldDB" id="A0A941I1S2"/>
<feature type="active site" description="Proton donor/acceptor" evidence="7">
    <location>
        <position position="227"/>
    </location>
</feature>
<dbReference type="PANTHER" id="PTHR21198">
    <property type="entry name" value="GLUTAMATE RACEMASE"/>
    <property type="match status" value="1"/>
</dbReference>
<keyword evidence="3 7" id="KW-0133">Cell shape</keyword>
<dbReference type="PROSITE" id="PS00923">
    <property type="entry name" value="ASP_GLU_RACEMASE_1"/>
    <property type="match status" value="1"/>
</dbReference>
<evidence type="ECO:0000256" key="6">
    <source>
        <dbReference type="ARBA" id="ARBA00023316"/>
    </source>
</evidence>
<dbReference type="InterPro" id="IPR004391">
    <property type="entry name" value="Glu_race"/>
</dbReference>
<dbReference type="Gene3D" id="3.40.50.1860">
    <property type="match status" value="2"/>
</dbReference>
<dbReference type="InterPro" id="IPR015942">
    <property type="entry name" value="Asp/Glu/hydantoin_racemase"/>
</dbReference>
<comment type="function">
    <text evidence="7">Provides the (R)-glutamate required for cell wall biosynthesis.</text>
</comment>
<dbReference type="GO" id="GO:0071555">
    <property type="term" value="P:cell wall organization"/>
    <property type="evidence" value="ECO:0007669"/>
    <property type="project" value="UniProtKB-KW"/>
</dbReference>
<name>A0A941I1S2_9BURK</name>
<dbReference type="EC" id="5.1.1.3" evidence="2 7"/>
<evidence type="ECO:0000256" key="7">
    <source>
        <dbReference type="HAMAP-Rule" id="MF_00258"/>
    </source>
</evidence>
<evidence type="ECO:0000313" key="9">
    <source>
        <dbReference type="Proteomes" id="UP000680158"/>
    </source>
</evidence>
<keyword evidence="4 7" id="KW-0573">Peptidoglycan synthesis</keyword>
<dbReference type="Proteomes" id="UP000680158">
    <property type="component" value="Unassembled WGS sequence"/>
</dbReference>
<comment type="pathway">
    <text evidence="7">Cell wall biogenesis; peptidoglycan biosynthesis.</text>
</comment>
<dbReference type="PANTHER" id="PTHR21198:SF2">
    <property type="entry name" value="GLUTAMATE RACEMASE"/>
    <property type="match status" value="1"/>
</dbReference>
<evidence type="ECO:0000256" key="3">
    <source>
        <dbReference type="ARBA" id="ARBA00022960"/>
    </source>
</evidence>
<dbReference type="InterPro" id="IPR033134">
    <property type="entry name" value="Asp/Glu_racemase_AS_2"/>
</dbReference>
<comment type="caution">
    <text evidence="8">The sequence shown here is derived from an EMBL/GenBank/DDBJ whole genome shotgun (WGS) entry which is preliminary data.</text>
</comment>
<evidence type="ECO:0000313" key="8">
    <source>
        <dbReference type="EMBL" id="MBR7745537.1"/>
    </source>
</evidence>
<dbReference type="GO" id="GO:0009252">
    <property type="term" value="P:peptidoglycan biosynthetic process"/>
    <property type="evidence" value="ECO:0007669"/>
    <property type="project" value="UniProtKB-UniRule"/>
</dbReference>
<feature type="active site" description="Proton donor/acceptor" evidence="7">
    <location>
        <position position="114"/>
    </location>
</feature>
<gene>
    <name evidence="7 8" type="primary">murI</name>
    <name evidence="8" type="ORF">KDM92_03020</name>
</gene>
<feature type="binding site" evidence="7">
    <location>
        <begin position="51"/>
        <end position="52"/>
    </location>
    <ligand>
        <name>substrate</name>
    </ligand>
</feature>
<dbReference type="HAMAP" id="MF_00258">
    <property type="entry name" value="Glu_racemase"/>
    <property type="match status" value="1"/>
</dbReference>
<keyword evidence="6 7" id="KW-0961">Cell wall biogenesis/degradation</keyword>
<evidence type="ECO:0000256" key="2">
    <source>
        <dbReference type="ARBA" id="ARBA00013090"/>
    </source>
</evidence>
<dbReference type="PROSITE" id="PS00924">
    <property type="entry name" value="ASP_GLU_RACEMASE_2"/>
    <property type="match status" value="1"/>
</dbReference>
<dbReference type="Pfam" id="PF01177">
    <property type="entry name" value="Asp_Glu_race"/>
    <property type="match status" value="1"/>
</dbReference>
<keyword evidence="5 7" id="KW-0413">Isomerase</keyword>
<evidence type="ECO:0000256" key="4">
    <source>
        <dbReference type="ARBA" id="ARBA00022984"/>
    </source>
</evidence>
<proteinExistence type="inferred from homology"/>
<reference evidence="8 9" key="1">
    <citation type="submission" date="2021-04" db="EMBL/GenBank/DDBJ databases">
        <title>novel species isolated from subtropical streams in China.</title>
        <authorList>
            <person name="Lu H."/>
        </authorList>
    </citation>
    <scope>NUCLEOTIDE SEQUENCE [LARGE SCALE GENOMIC DNA]</scope>
    <source>
        <strain evidence="8 9">BYS107W</strain>
    </source>
</reference>
<dbReference type="GO" id="GO:0008360">
    <property type="term" value="P:regulation of cell shape"/>
    <property type="evidence" value="ECO:0007669"/>
    <property type="project" value="UniProtKB-KW"/>
</dbReference>
<evidence type="ECO:0000256" key="1">
    <source>
        <dbReference type="ARBA" id="ARBA00001602"/>
    </source>
</evidence>